<organism evidence="1 2">
    <name type="scientific">Labrys okinawensis</name>
    <dbReference type="NCBI Taxonomy" id="346911"/>
    <lineage>
        <taxon>Bacteria</taxon>
        <taxon>Pseudomonadati</taxon>
        <taxon>Pseudomonadota</taxon>
        <taxon>Alphaproteobacteria</taxon>
        <taxon>Hyphomicrobiales</taxon>
        <taxon>Xanthobacteraceae</taxon>
        <taxon>Labrys</taxon>
    </lineage>
</organism>
<proteinExistence type="predicted"/>
<dbReference type="EMBL" id="PUEJ01000008">
    <property type="protein sequence ID" value="PRH85534.1"/>
    <property type="molecule type" value="Genomic_DNA"/>
</dbReference>
<gene>
    <name evidence="1" type="ORF">C5L14_21345</name>
</gene>
<keyword evidence="2" id="KW-1185">Reference proteome</keyword>
<dbReference type="Proteomes" id="UP000237682">
    <property type="component" value="Unassembled WGS sequence"/>
</dbReference>
<dbReference type="RefSeq" id="WP_105864094.1">
    <property type="nucleotide sequence ID" value="NZ_PUEJ01000008.1"/>
</dbReference>
<comment type="caution">
    <text evidence="1">The sequence shown here is derived from an EMBL/GenBank/DDBJ whole genome shotgun (WGS) entry which is preliminary data.</text>
</comment>
<dbReference type="AlphaFoldDB" id="A0A2S9Q8B6"/>
<evidence type="ECO:0000313" key="1">
    <source>
        <dbReference type="EMBL" id="PRH85534.1"/>
    </source>
</evidence>
<evidence type="ECO:0000313" key="2">
    <source>
        <dbReference type="Proteomes" id="UP000237682"/>
    </source>
</evidence>
<accession>A0A2S9Q8B6</accession>
<dbReference type="OrthoDB" id="8447073at2"/>
<reference evidence="1 2" key="1">
    <citation type="submission" date="2018-02" db="EMBL/GenBank/DDBJ databases">
        <title>Whole genome sequencing of endophytic bacterium.</title>
        <authorList>
            <person name="Eedara R."/>
            <person name="Podile A.R."/>
        </authorList>
    </citation>
    <scope>NUCLEOTIDE SEQUENCE [LARGE SCALE GENOMIC DNA]</scope>
    <source>
        <strain evidence="1 2">RP1T</strain>
    </source>
</reference>
<name>A0A2S9Q8B6_9HYPH</name>
<sequence length="114" mass="12601">MPLLRKWKTPLLVTVAAIAFLASWIVLSPYRSACTTEVVEAEQAMRASDRELRAVSATDKAAICLVYRRRVETLKTAAPVMRRCGTAQLNPDADRSARVTELGFYQGLVAQQCS</sequence>
<protein>
    <submittedName>
        <fullName evidence="1">Uncharacterized protein</fullName>
    </submittedName>
</protein>